<dbReference type="NCBIfam" id="TIGR01552">
    <property type="entry name" value="phd_fam"/>
    <property type="match status" value="1"/>
</dbReference>
<comment type="similarity">
    <text evidence="1 2">Belongs to the phD/YefM antitoxin family.</text>
</comment>
<evidence type="ECO:0000256" key="1">
    <source>
        <dbReference type="ARBA" id="ARBA00009981"/>
    </source>
</evidence>
<dbReference type="PANTHER" id="PTHR33713">
    <property type="entry name" value="ANTITOXIN YAFN-RELATED"/>
    <property type="match status" value="1"/>
</dbReference>
<evidence type="ECO:0000313" key="3">
    <source>
        <dbReference type="EMBL" id="GLS85384.1"/>
    </source>
</evidence>
<keyword evidence="4" id="KW-1185">Reference proteome</keyword>
<comment type="caution">
    <text evidence="3">The sequence shown here is derived from an EMBL/GenBank/DDBJ whole genome shotgun (WGS) entry which is preliminary data.</text>
</comment>
<dbReference type="PANTHER" id="PTHR33713:SF6">
    <property type="entry name" value="ANTITOXIN YEFM"/>
    <property type="match status" value="1"/>
</dbReference>
<dbReference type="AlphaFoldDB" id="A0AA37WZ92"/>
<dbReference type="Pfam" id="PF02604">
    <property type="entry name" value="PhdYeFM_antitox"/>
    <property type="match status" value="1"/>
</dbReference>
<name>A0AA37WZ92_9RHOB</name>
<evidence type="ECO:0000256" key="2">
    <source>
        <dbReference type="RuleBase" id="RU362080"/>
    </source>
</evidence>
<organism evidence="3 4">
    <name type="scientific">Cypionkella aquatica</name>
    <dbReference type="NCBI Taxonomy" id="1756042"/>
    <lineage>
        <taxon>Bacteria</taxon>
        <taxon>Pseudomonadati</taxon>
        <taxon>Pseudomonadota</taxon>
        <taxon>Alphaproteobacteria</taxon>
        <taxon>Rhodobacterales</taxon>
        <taxon>Paracoccaceae</taxon>
        <taxon>Cypionkella</taxon>
    </lineage>
</organism>
<protein>
    <recommendedName>
        <fullName evidence="2">Antitoxin</fullName>
    </recommendedName>
</protein>
<reference evidence="3 4" key="1">
    <citation type="journal article" date="2014" name="Int. J. Syst. Evol. Microbiol.">
        <title>Complete genome sequence of Corynebacterium casei LMG S-19264T (=DSM 44701T), isolated from a smear-ripened cheese.</title>
        <authorList>
            <consortium name="US DOE Joint Genome Institute (JGI-PGF)"/>
            <person name="Walter F."/>
            <person name="Albersmeier A."/>
            <person name="Kalinowski J."/>
            <person name="Ruckert C."/>
        </authorList>
    </citation>
    <scope>NUCLEOTIDE SEQUENCE [LARGE SCALE GENOMIC DNA]</scope>
    <source>
        <strain evidence="3 4">NBRC 111766</strain>
    </source>
</reference>
<dbReference type="Proteomes" id="UP001157355">
    <property type="component" value="Unassembled WGS sequence"/>
</dbReference>
<dbReference type="InterPro" id="IPR051405">
    <property type="entry name" value="phD/YefM_antitoxin"/>
</dbReference>
<evidence type="ECO:0000313" key="4">
    <source>
        <dbReference type="Proteomes" id="UP001157355"/>
    </source>
</evidence>
<sequence>MYNILHIYHPKQNQIAQTQRGAMNILTYTDARNGLASAMDKVVQDREETIITRTGRESVVMVAQSEWSAIQATLHLLSSPRNADRLREAISELNAGGGAEKELIVEA</sequence>
<comment type="function">
    <text evidence="2">Antitoxin component of a type II toxin-antitoxin (TA) system.</text>
</comment>
<gene>
    <name evidence="3" type="ORF">GCM10010873_03570</name>
</gene>
<dbReference type="InterPro" id="IPR006442">
    <property type="entry name" value="Antitoxin_Phd/YefM"/>
</dbReference>
<accession>A0AA37WZ92</accession>
<dbReference type="RefSeq" id="WP_284323607.1">
    <property type="nucleotide sequence ID" value="NZ_BSPP01000002.1"/>
</dbReference>
<dbReference type="Gene3D" id="3.40.1620.10">
    <property type="entry name" value="YefM-like domain"/>
    <property type="match status" value="1"/>
</dbReference>
<dbReference type="EMBL" id="BSPP01000002">
    <property type="protein sequence ID" value="GLS85384.1"/>
    <property type="molecule type" value="Genomic_DNA"/>
</dbReference>
<dbReference type="InterPro" id="IPR036165">
    <property type="entry name" value="YefM-like_sf"/>
</dbReference>
<dbReference type="Gene3D" id="6.10.250.330">
    <property type="match status" value="1"/>
</dbReference>
<dbReference type="SUPFAM" id="SSF143120">
    <property type="entry name" value="YefM-like"/>
    <property type="match status" value="1"/>
</dbReference>
<proteinExistence type="inferred from homology"/>